<evidence type="ECO:0000313" key="3">
    <source>
        <dbReference type="Proteomes" id="UP001213000"/>
    </source>
</evidence>
<evidence type="ECO:0000313" key="2">
    <source>
        <dbReference type="EMBL" id="KAJ3562924.1"/>
    </source>
</evidence>
<feature type="compositionally biased region" description="Basic residues" evidence="1">
    <location>
        <begin position="385"/>
        <end position="402"/>
    </location>
</feature>
<evidence type="ECO:0000256" key="1">
    <source>
        <dbReference type="SAM" id="MobiDB-lite"/>
    </source>
</evidence>
<reference evidence="2" key="1">
    <citation type="submission" date="2022-07" db="EMBL/GenBank/DDBJ databases">
        <title>Genome Sequence of Leucocoprinus birnbaumii.</title>
        <authorList>
            <person name="Buettner E."/>
        </authorList>
    </citation>
    <scope>NUCLEOTIDE SEQUENCE</scope>
    <source>
        <strain evidence="2">VT141</strain>
    </source>
</reference>
<sequence>MDTSIAPSTLPPDAAMDVDTAHQELLPGGDGGDMGLRNHIPSSQSHAARHPLQEIIPVSHFSARPPRQVLKERSIQSRQRALRLQADLDELNKAREAQILELAKKHNRKALHIRCMANNIKNVKRIREPTLKNALLYKKAREVNEGLPTGSKSSLSELRAAIAADPTLQISSMTEARKTQLINEVKAHRELKWSGARVNNCAATQDYNHTMKRVQGEYDGLYSRTGILGFGMFSRTHINDGAVPAWVESSKALDFLKDEYNQGPLEFGRGFELWACSKGANGGNRLSDLQRGCAKMISESLSRVLGRPNARMSYGDYDTAIRQRHHIQLRGWPKGVPFKPPSQIARFNDVRALHNALRLNECVWVKMTRSEIDELMEKAEQQLPKVRRKRKDAGGIHQRRARVSNNENIDPNIPTAVKKSTKQSRAKKQMPPAPRSRSVVDSDDDHEATGHVTLQFNQLNL</sequence>
<name>A0AAD5VP94_9AGAR</name>
<proteinExistence type="predicted"/>
<dbReference type="EMBL" id="JANIEX010000815">
    <property type="protein sequence ID" value="KAJ3562924.1"/>
    <property type="molecule type" value="Genomic_DNA"/>
</dbReference>
<organism evidence="2 3">
    <name type="scientific">Leucocoprinus birnbaumii</name>
    <dbReference type="NCBI Taxonomy" id="56174"/>
    <lineage>
        <taxon>Eukaryota</taxon>
        <taxon>Fungi</taxon>
        <taxon>Dikarya</taxon>
        <taxon>Basidiomycota</taxon>
        <taxon>Agaricomycotina</taxon>
        <taxon>Agaricomycetes</taxon>
        <taxon>Agaricomycetidae</taxon>
        <taxon>Agaricales</taxon>
        <taxon>Agaricineae</taxon>
        <taxon>Agaricaceae</taxon>
        <taxon>Leucocoprinus</taxon>
    </lineage>
</organism>
<accession>A0AAD5VP94</accession>
<feature type="compositionally biased region" description="Basic residues" evidence="1">
    <location>
        <begin position="419"/>
        <end position="428"/>
    </location>
</feature>
<feature type="region of interest" description="Disordered" evidence="1">
    <location>
        <begin position="384"/>
        <end position="452"/>
    </location>
</feature>
<dbReference type="Proteomes" id="UP001213000">
    <property type="component" value="Unassembled WGS sequence"/>
</dbReference>
<feature type="region of interest" description="Disordered" evidence="1">
    <location>
        <begin position="23"/>
        <end position="47"/>
    </location>
</feature>
<gene>
    <name evidence="2" type="ORF">NP233_g9275</name>
</gene>
<keyword evidence="3" id="KW-1185">Reference proteome</keyword>
<comment type="caution">
    <text evidence="2">The sequence shown here is derived from an EMBL/GenBank/DDBJ whole genome shotgun (WGS) entry which is preliminary data.</text>
</comment>
<protein>
    <submittedName>
        <fullName evidence="2">Uncharacterized protein</fullName>
    </submittedName>
</protein>
<dbReference type="AlphaFoldDB" id="A0AAD5VP94"/>